<keyword evidence="5 7" id="KW-0906">Nuclear pore complex</keyword>
<keyword evidence="9" id="KW-1185">Reference proteome</keyword>
<evidence type="ECO:0000256" key="3">
    <source>
        <dbReference type="ARBA" id="ARBA00022927"/>
    </source>
</evidence>
<dbReference type="Gene3D" id="1.10.3450.20">
    <property type="match status" value="1"/>
</dbReference>
<evidence type="ECO:0000256" key="7">
    <source>
        <dbReference type="RuleBase" id="RU365072"/>
    </source>
</evidence>
<dbReference type="EMBL" id="BRPK01000005">
    <property type="protein sequence ID" value="GLB38465.1"/>
    <property type="molecule type" value="Genomic_DNA"/>
</dbReference>
<dbReference type="GO" id="GO:0031080">
    <property type="term" value="C:nuclear pore outer ring"/>
    <property type="evidence" value="ECO:0007669"/>
    <property type="project" value="TreeGrafter"/>
</dbReference>
<proteinExistence type="inferred from homology"/>
<evidence type="ECO:0000256" key="6">
    <source>
        <dbReference type="ARBA" id="ARBA00023242"/>
    </source>
</evidence>
<comment type="subunit">
    <text evidence="7">Part of the nuclear pore complex (NPC).</text>
</comment>
<sequence length="805" mass="91054">MSSEALYVSCAEVLSLCQSKKDDLAALLDPETGFAPQLRKICQQQLAEYEETRDVGTTQQELDLLRMEENTWALLQAVMPARKTEPLPLANPRDLLAENPYTPTSTVAQAIMNASRLLTELVVVREWLHETAPLPQPPEATTGYWKFTKHSVMQSLRTGAGHRDGLVKRMDPDAVNREQGRGLASDDANYEKSLVQALCGYVRAGRLEEAIDLCRKANQPWRAASIRGSRLFQWRAISTEPQEEEVMDGDDNEVWSGNRHRKLWKAACTRAALSVTLPDHERTLYAALAPSPQTSVILKSSCRTWEDHLWAQISIMCEEKETMEMTKLGGGFWEGGLTAVEQGVPEITQEEQEKEEVDWEKEVTETLTSLENIPVAEGPGADHPFHYSQLHIILNQTDQLLDTFAMKLRSGTFLPSSPEYAPLCRFFAHLCLFLQMIEIAVPPLATQVILEAYLQVLEAAGQRDLIAMYAGALGDNAVERYAMFLVSLELSADTTERRLALTRARDHGLDMDRVAIAAAERTIDSAFEMLPPLKGPLPSIIALQPPPTDAELFLLRSIEWTTYNETTYPTALEQANVILRYFLGSGRVQLAQTLLGMLPAELAAIGEPEEQATEYLHYRQFFIIWETLDRVVQSQALEIAHMNRETRLAWLTDYRGLIDQAHDQITKLLTSEWLVTDVEKPGGDRRRRELIRIRQMYIPELIIRLHSLLFNSRHHIPENLKRALELANVVADSRYKLYEDFVNEDGRRLGDYLGAVRQAVLGDMYYSGIEQHSQSSATGLRDFRIPYAYCVHLLVAAAPLHKYRE</sequence>
<evidence type="ECO:0000313" key="8">
    <source>
        <dbReference type="EMBL" id="GLB38465.1"/>
    </source>
</evidence>
<reference evidence="8" key="1">
    <citation type="submission" date="2022-07" db="EMBL/GenBank/DDBJ databases">
        <title>The genome of Lyophyllum shimeji provides insight into the initial evolution of ectomycorrhizal fungal genome.</title>
        <authorList>
            <person name="Kobayashi Y."/>
            <person name="Shibata T."/>
            <person name="Hirakawa H."/>
            <person name="Shigenobu S."/>
            <person name="Nishiyama T."/>
            <person name="Yamada A."/>
            <person name="Hasebe M."/>
            <person name="Kawaguchi M."/>
        </authorList>
    </citation>
    <scope>NUCLEOTIDE SEQUENCE</scope>
    <source>
        <strain evidence="8">AT787</strain>
    </source>
</reference>
<dbReference type="GO" id="GO:0031965">
    <property type="term" value="C:nuclear membrane"/>
    <property type="evidence" value="ECO:0007669"/>
    <property type="project" value="UniProtKB-SubCell"/>
</dbReference>
<dbReference type="OrthoDB" id="3098at2759"/>
<keyword evidence="6 7" id="KW-0539">Nucleus</keyword>
<keyword evidence="2" id="KW-0509">mRNA transport</keyword>
<organism evidence="8 9">
    <name type="scientific">Lyophyllum shimeji</name>
    <name type="common">Hon-shimeji</name>
    <name type="synonym">Tricholoma shimeji</name>
    <dbReference type="NCBI Taxonomy" id="47721"/>
    <lineage>
        <taxon>Eukaryota</taxon>
        <taxon>Fungi</taxon>
        <taxon>Dikarya</taxon>
        <taxon>Basidiomycota</taxon>
        <taxon>Agaricomycotina</taxon>
        <taxon>Agaricomycetes</taxon>
        <taxon>Agaricomycetidae</taxon>
        <taxon>Agaricales</taxon>
        <taxon>Tricholomatineae</taxon>
        <taxon>Lyophyllaceae</taxon>
        <taxon>Lyophyllum</taxon>
    </lineage>
</organism>
<comment type="function">
    <text evidence="7">Functions as a component of the nuclear pore complex (NPC).</text>
</comment>
<comment type="caution">
    <text evidence="8">The sequence shown here is derived from an EMBL/GenBank/DDBJ whole genome shotgun (WGS) entry which is preliminary data.</text>
</comment>
<dbReference type="AlphaFoldDB" id="A0A9P3PM72"/>
<dbReference type="Proteomes" id="UP001063166">
    <property type="component" value="Unassembled WGS sequence"/>
</dbReference>
<evidence type="ECO:0000256" key="4">
    <source>
        <dbReference type="ARBA" id="ARBA00023010"/>
    </source>
</evidence>
<dbReference type="Gene3D" id="1.20.190.50">
    <property type="match status" value="1"/>
</dbReference>
<gene>
    <name evidence="8" type="primary">NUP84</name>
    <name evidence="8" type="ORF">LshimejAT787_0503300</name>
</gene>
<keyword evidence="7" id="KW-0472">Membrane</keyword>
<dbReference type="PANTHER" id="PTHR13003:SF2">
    <property type="entry name" value="NUCLEAR PORE COMPLEX PROTEIN NUP107"/>
    <property type="match status" value="1"/>
</dbReference>
<evidence type="ECO:0000256" key="1">
    <source>
        <dbReference type="ARBA" id="ARBA00022448"/>
    </source>
</evidence>
<comment type="subcellular location">
    <subcellularLocation>
        <location evidence="7">Nucleus</location>
        <location evidence="7">Nuclear pore complex</location>
    </subcellularLocation>
    <subcellularLocation>
        <location evidence="7">Nucleus membrane</location>
    </subcellularLocation>
</comment>
<keyword evidence="1 7" id="KW-0813">Transport</keyword>
<name>A0A9P3PM72_LYOSH</name>
<dbReference type="Pfam" id="PF04121">
    <property type="entry name" value="Nup84_Nup100"/>
    <property type="match status" value="1"/>
</dbReference>
<keyword evidence="4 7" id="KW-0811">Translocation</keyword>
<evidence type="ECO:0000313" key="9">
    <source>
        <dbReference type="Proteomes" id="UP001063166"/>
    </source>
</evidence>
<dbReference type="GO" id="GO:0006606">
    <property type="term" value="P:protein import into nucleus"/>
    <property type="evidence" value="ECO:0007669"/>
    <property type="project" value="TreeGrafter"/>
</dbReference>
<accession>A0A9P3PM72</accession>
<protein>
    <recommendedName>
        <fullName evidence="7">Nuclear pore complex protein</fullName>
    </recommendedName>
</protein>
<dbReference type="GO" id="GO:0000973">
    <property type="term" value="P:post-transcriptional tethering of RNA polymerase II gene DNA at nuclear periphery"/>
    <property type="evidence" value="ECO:0007669"/>
    <property type="project" value="TreeGrafter"/>
</dbReference>
<evidence type="ECO:0000256" key="5">
    <source>
        <dbReference type="ARBA" id="ARBA00023132"/>
    </source>
</evidence>
<comment type="similarity">
    <text evidence="7">Belongs to the nucleoporin Nup84/Nup107 family.</text>
</comment>
<keyword evidence="3" id="KW-0653">Protein transport</keyword>
<dbReference type="PANTHER" id="PTHR13003">
    <property type="entry name" value="NUP107-RELATED"/>
    <property type="match status" value="1"/>
</dbReference>
<dbReference type="GO" id="GO:0017056">
    <property type="term" value="F:structural constituent of nuclear pore"/>
    <property type="evidence" value="ECO:0007669"/>
    <property type="project" value="UniProtKB-UniRule"/>
</dbReference>
<dbReference type="GO" id="GO:0006406">
    <property type="term" value="P:mRNA export from nucleus"/>
    <property type="evidence" value="ECO:0007669"/>
    <property type="project" value="TreeGrafter"/>
</dbReference>
<dbReference type="InterPro" id="IPR007252">
    <property type="entry name" value="Nup84/Nup107"/>
</dbReference>
<evidence type="ECO:0000256" key="2">
    <source>
        <dbReference type="ARBA" id="ARBA00022816"/>
    </source>
</evidence>